<dbReference type="Proteomes" id="UP000184476">
    <property type="component" value="Unassembled WGS sequence"/>
</dbReference>
<reference evidence="1 2" key="1">
    <citation type="submission" date="2016-11" db="EMBL/GenBank/DDBJ databases">
        <authorList>
            <person name="Jaros S."/>
            <person name="Januszkiewicz K."/>
            <person name="Wedrychowicz H."/>
        </authorList>
    </citation>
    <scope>NUCLEOTIDE SEQUENCE [LARGE SCALE GENOMIC DNA]</scope>
    <source>
        <strain evidence="1 2">DSM 44666</strain>
    </source>
</reference>
<proteinExistence type="predicted"/>
<dbReference type="AlphaFoldDB" id="A0A1M5BM17"/>
<protein>
    <submittedName>
        <fullName evidence="1">Uncharacterized protein</fullName>
    </submittedName>
</protein>
<organism evidence="1 2">
    <name type="scientific">Seinonella peptonophila</name>
    <dbReference type="NCBI Taxonomy" id="112248"/>
    <lineage>
        <taxon>Bacteria</taxon>
        <taxon>Bacillati</taxon>
        <taxon>Bacillota</taxon>
        <taxon>Bacilli</taxon>
        <taxon>Bacillales</taxon>
        <taxon>Thermoactinomycetaceae</taxon>
        <taxon>Seinonella</taxon>
    </lineage>
</organism>
<evidence type="ECO:0000313" key="2">
    <source>
        <dbReference type="Proteomes" id="UP000184476"/>
    </source>
</evidence>
<accession>A0A1M5BM17</accession>
<name>A0A1M5BM17_9BACL</name>
<keyword evidence="2" id="KW-1185">Reference proteome</keyword>
<sequence>MILFGVSTHAYTNRAAIVLEGNIILHIKRRIYFTSQYLTSLNKNLIATKIPLFFIQSSSVHVLLSKKIVKPAIRLDKLALFYEGKLCSGSARTKNRSLKIAHHSINSLFKFKIDVSSPGKSSSRSFSRNE</sequence>
<dbReference type="EMBL" id="FQVL01000026">
    <property type="protein sequence ID" value="SHF43267.1"/>
    <property type="molecule type" value="Genomic_DNA"/>
</dbReference>
<dbReference type="STRING" id="112248.SAMN05444392_1264"/>
<gene>
    <name evidence="1" type="ORF">SAMN05444392_1264</name>
</gene>
<evidence type="ECO:0000313" key="1">
    <source>
        <dbReference type="EMBL" id="SHF43267.1"/>
    </source>
</evidence>